<feature type="active site" description="Proton acceptor" evidence="1">
    <location>
        <position position="17"/>
    </location>
</feature>
<organism evidence="4 5">
    <name type="scientific">Gallaecimonas pentaromativorans</name>
    <dbReference type="NCBI Taxonomy" id="584787"/>
    <lineage>
        <taxon>Bacteria</taxon>
        <taxon>Pseudomonadati</taxon>
        <taxon>Pseudomonadota</taxon>
        <taxon>Gammaproteobacteria</taxon>
        <taxon>Enterobacterales</taxon>
        <taxon>Gallaecimonadaceae</taxon>
        <taxon>Gallaecimonas</taxon>
    </lineage>
</organism>
<sequence length="483" mass="53014">MKLVFRVDSSQRIGLGHLSRCLTLAKAWPGQVQFICRALPGAASTWLADWPVTWLEASNEDDGSWLTVSPQQDAAETLSALDSDAALLLVDHYQLDAAWERQVLKSRPALKLAVIDDLPGRAHLADLLIDSGPGRTQADYPLPVWNCALTGPDFAPLRPEFYPSKVQHAPSNKLLLSLGGMDSENDNSRLLTWLAKLQPTLGFEVTLAISSKAPHLRDLTARAKQLPWLTLAIDCNTMGEQMRLARLAIGAPGTSAWERCACALPSLQLVLASNQQHNAQSLAAAGAAITLPRFDENMFVQTLTRVWQDKALCQQMSLRAQALCDGKGAERIIRALESLSSTIVTLRAMTTEHCEALFAWQNEPGARTYSRNPETPDWADHQRWFASALANDNCLLWAIELNGEALGMLRLDKQHEGQGEVSILLSQQARGKGLGLQALIQLQRMQVVGRLTAEIHPDNRASQSLFAKAGFGQTGPRQYEVVL</sequence>
<name>A0A3N1P4L7_9GAMM</name>
<dbReference type="GO" id="GO:0016787">
    <property type="term" value="F:hydrolase activity"/>
    <property type="evidence" value="ECO:0007669"/>
    <property type="project" value="UniProtKB-KW"/>
</dbReference>
<evidence type="ECO:0000313" key="5">
    <source>
        <dbReference type="Proteomes" id="UP000268033"/>
    </source>
</evidence>
<feature type="domain" description="N-acetyltransferase" evidence="3">
    <location>
        <begin position="344"/>
        <end position="483"/>
    </location>
</feature>
<dbReference type="Gene3D" id="3.40.630.30">
    <property type="match status" value="1"/>
</dbReference>
<evidence type="ECO:0000259" key="3">
    <source>
        <dbReference type="PROSITE" id="PS51186"/>
    </source>
</evidence>
<dbReference type="PANTHER" id="PTHR43415">
    <property type="entry name" value="SPERMIDINE N(1)-ACETYLTRANSFERASE"/>
    <property type="match status" value="1"/>
</dbReference>
<dbReference type="STRING" id="584787.GCA_001247655_01421"/>
<dbReference type="InterPro" id="IPR000182">
    <property type="entry name" value="GNAT_dom"/>
</dbReference>
<dbReference type="EMBL" id="RJUL01000009">
    <property type="protein sequence ID" value="ROQ22598.1"/>
    <property type="molecule type" value="Genomic_DNA"/>
</dbReference>
<feature type="binding site" evidence="2">
    <location>
        <position position="258"/>
    </location>
    <ligand>
        <name>substrate</name>
    </ligand>
</feature>
<protein>
    <submittedName>
        <fullName evidence="4">UDP-2,4-diacetamido-2,4, 6-trideoxy-beta-L-altropyranose hydrolase</fullName>
    </submittedName>
</protein>
<accession>A0A3N1P4L7</accession>
<dbReference type="Pfam" id="PF13302">
    <property type="entry name" value="Acetyltransf_3"/>
    <property type="match status" value="1"/>
</dbReference>
<evidence type="ECO:0000256" key="1">
    <source>
        <dbReference type="PIRSR" id="PIRSR620023-1"/>
    </source>
</evidence>
<dbReference type="PANTHER" id="PTHR43415:SF3">
    <property type="entry name" value="GNAT-FAMILY ACETYLTRANSFERASE"/>
    <property type="match status" value="1"/>
</dbReference>
<proteinExistence type="predicted"/>
<dbReference type="Gene3D" id="3.40.50.2000">
    <property type="entry name" value="Glycogen Phosphorylase B"/>
    <property type="match status" value="1"/>
</dbReference>
<dbReference type="SUPFAM" id="SSF53756">
    <property type="entry name" value="UDP-Glycosyltransferase/glycogen phosphorylase"/>
    <property type="match status" value="1"/>
</dbReference>
<dbReference type="Gene3D" id="3.40.50.11190">
    <property type="match status" value="1"/>
</dbReference>
<dbReference type="AlphaFoldDB" id="A0A3N1P4L7"/>
<gene>
    <name evidence="4" type="ORF">EDC28_10984</name>
</gene>
<dbReference type="Proteomes" id="UP000268033">
    <property type="component" value="Unassembled WGS sequence"/>
</dbReference>
<dbReference type="InterPro" id="IPR016181">
    <property type="entry name" value="Acyl_CoA_acyltransferase"/>
</dbReference>
<dbReference type="InterPro" id="IPR020023">
    <property type="entry name" value="PseG"/>
</dbReference>
<keyword evidence="5" id="KW-1185">Reference proteome</keyword>
<dbReference type="RefSeq" id="WP_123422277.1">
    <property type="nucleotide sequence ID" value="NZ_JBLXEP010000011.1"/>
</dbReference>
<feature type="binding site" evidence="2">
    <location>
        <position position="158"/>
    </location>
    <ligand>
        <name>substrate</name>
    </ligand>
</feature>
<evidence type="ECO:0000313" key="4">
    <source>
        <dbReference type="EMBL" id="ROQ22598.1"/>
    </source>
</evidence>
<evidence type="ECO:0000256" key="2">
    <source>
        <dbReference type="PIRSR" id="PIRSR620023-2"/>
    </source>
</evidence>
<dbReference type="PROSITE" id="PS51186">
    <property type="entry name" value="GNAT"/>
    <property type="match status" value="1"/>
</dbReference>
<comment type="caution">
    <text evidence="4">The sequence shown here is derived from an EMBL/GenBank/DDBJ whole genome shotgun (WGS) entry which is preliminary data.</text>
</comment>
<dbReference type="SUPFAM" id="SSF55729">
    <property type="entry name" value="Acyl-CoA N-acyltransferases (Nat)"/>
    <property type="match status" value="1"/>
</dbReference>
<keyword evidence="4" id="KW-0378">Hydrolase</keyword>
<dbReference type="NCBIfam" id="TIGR03590">
    <property type="entry name" value="PseG"/>
    <property type="match status" value="1"/>
</dbReference>
<reference evidence="4 5" key="1">
    <citation type="submission" date="2018-11" db="EMBL/GenBank/DDBJ databases">
        <title>Genomic Encyclopedia of Type Strains, Phase IV (KMG-IV): sequencing the most valuable type-strain genomes for metagenomic binning, comparative biology and taxonomic classification.</title>
        <authorList>
            <person name="Goeker M."/>
        </authorList>
    </citation>
    <scope>NUCLEOTIDE SEQUENCE [LARGE SCALE GENOMIC DNA]</scope>
    <source>
        <strain evidence="4 5">DSM 21945</strain>
    </source>
</reference>
<dbReference type="GO" id="GO:0016747">
    <property type="term" value="F:acyltransferase activity, transferring groups other than amino-acyl groups"/>
    <property type="evidence" value="ECO:0007669"/>
    <property type="project" value="InterPro"/>
</dbReference>